<feature type="compositionally biased region" description="Polar residues" evidence="9">
    <location>
        <begin position="1077"/>
        <end position="1087"/>
    </location>
</feature>
<dbReference type="InterPro" id="IPR036859">
    <property type="entry name" value="CAP-Gly_dom_sf"/>
</dbReference>
<comment type="caution">
    <text evidence="11">The sequence shown here is derived from an EMBL/GenBank/DDBJ whole genome shotgun (WGS) entry which is preliminary data.</text>
</comment>
<dbReference type="SMART" id="SM01052">
    <property type="entry name" value="CAP_GLY"/>
    <property type="match status" value="1"/>
</dbReference>
<evidence type="ECO:0000256" key="2">
    <source>
        <dbReference type="ARBA" id="ARBA00011010"/>
    </source>
</evidence>
<evidence type="ECO:0000256" key="1">
    <source>
        <dbReference type="ARBA" id="ARBA00004245"/>
    </source>
</evidence>
<evidence type="ECO:0000256" key="3">
    <source>
        <dbReference type="ARBA" id="ARBA00022490"/>
    </source>
</evidence>
<feature type="domain" description="CAP-Gly" evidence="10">
    <location>
        <begin position="42"/>
        <end position="84"/>
    </location>
</feature>
<protein>
    <recommendedName>
        <fullName evidence="10">CAP-Gly domain-containing protein</fullName>
    </recommendedName>
</protein>
<feature type="compositionally biased region" description="Polar residues" evidence="9">
    <location>
        <begin position="179"/>
        <end position="198"/>
    </location>
</feature>
<gene>
    <name evidence="11" type="ORF">K7432_002542</name>
</gene>
<name>A0ABR2X1C0_9FUNG</name>
<feature type="compositionally biased region" description="Polar residues" evidence="9">
    <location>
        <begin position="212"/>
        <end position="242"/>
    </location>
</feature>
<evidence type="ECO:0000256" key="6">
    <source>
        <dbReference type="ARBA" id="ARBA00023054"/>
    </source>
</evidence>
<dbReference type="EMBL" id="JASJQH010000069">
    <property type="protein sequence ID" value="KAK9767570.1"/>
    <property type="molecule type" value="Genomic_DNA"/>
</dbReference>
<feature type="region of interest" description="Disordered" evidence="9">
    <location>
        <begin position="1068"/>
        <end position="1087"/>
    </location>
</feature>
<evidence type="ECO:0000313" key="12">
    <source>
        <dbReference type="Proteomes" id="UP001479436"/>
    </source>
</evidence>
<feature type="region of interest" description="Disordered" evidence="9">
    <location>
        <begin position="114"/>
        <end position="242"/>
    </location>
</feature>
<feature type="coiled-coil region" evidence="8">
    <location>
        <begin position="249"/>
        <end position="549"/>
    </location>
</feature>
<reference evidence="11 12" key="1">
    <citation type="submission" date="2023-04" db="EMBL/GenBank/DDBJ databases">
        <title>Genome of Basidiobolus ranarum AG-B5.</title>
        <authorList>
            <person name="Stajich J.E."/>
            <person name="Carter-House D."/>
            <person name="Gryganskyi A."/>
        </authorList>
    </citation>
    <scope>NUCLEOTIDE SEQUENCE [LARGE SCALE GENOMIC DNA]</scope>
    <source>
        <strain evidence="11 12">AG-B5</strain>
    </source>
</reference>
<keyword evidence="6 8" id="KW-0175">Coiled coil</keyword>
<evidence type="ECO:0000256" key="4">
    <source>
        <dbReference type="ARBA" id="ARBA00022701"/>
    </source>
</evidence>
<keyword evidence="5" id="KW-0243">Dynein</keyword>
<dbReference type="Gene3D" id="2.30.30.190">
    <property type="entry name" value="CAP Gly-rich-like domain"/>
    <property type="match status" value="1"/>
</dbReference>
<dbReference type="Pfam" id="PF12455">
    <property type="entry name" value="Dynactin"/>
    <property type="match status" value="1"/>
</dbReference>
<evidence type="ECO:0000259" key="10">
    <source>
        <dbReference type="PROSITE" id="PS50245"/>
    </source>
</evidence>
<comment type="similarity">
    <text evidence="2">Belongs to the dynactin 150 kDa subunit family.</text>
</comment>
<organism evidence="11 12">
    <name type="scientific">Basidiobolus ranarum</name>
    <dbReference type="NCBI Taxonomy" id="34480"/>
    <lineage>
        <taxon>Eukaryota</taxon>
        <taxon>Fungi</taxon>
        <taxon>Fungi incertae sedis</taxon>
        <taxon>Zoopagomycota</taxon>
        <taxon>Entomophthoromycotina</taxon>
        <taxon>Basidiobolomycetes</taxon>
        <taxon>Basidiobolales</taxon>
        <taxon>Basidiobolaceae</taxon>
        <taxon>Basidiobolus</taxon>
    </lineage>
</organism>
<evidence type="ECO:0000256" key="8">
    <source>
        <dbReference type="SAM" id="Coils"/>
    </source>
</evidence>
<dbReference type="SUPFAM" id="SSF74924">
    <property type="entry name" value="Cap-Gly domain"/>
    <property type="match status" value="1"/>
</dbReference>
<evidence type="ECO:0000256" key="5">
    <source>
        <dbReference type="ARBA" id="ARBA00023017"/>
    </source>
</evidence>
<dbReference type="InterPro" id="IPR000938">
    <property type="entry name" value="CAP-Gly_domain"/>
</dbReference>
<keyword evidence="3" id="KW-0963">Cytoplasm</keyword>
<dbReference type="Pfam" id="PF01302">
    <property type="entry name" value="CAP_GLY"/>
    <property type="match status" value="1"/>
</dbReference>
<feature type="compositionally biased region" description="Polar residues" evidence="9">
    <location>
        <begin position="136"/>
        <end position="169"/>
    </location>
</feature>
<dbReference type="PANTHER" id="PTHR18916">
    <property type="entry name" value="DYNACTIN 1-RELATED MICROTUBULE-BINDING"/>
    <property type="match status" value="1"/>
</dbReference>
<sequence length="1236" mass="141598">MSASPFQTPTTSSVPSSPTTWQIQIGSRVQVQNKSGTVRFIGNTSFAKGKWVGVELDEPSGKNDGIVEGITYFTCEPQHGMFVRTSQLKSLQEVETPSVIGSNHLRRYASGTLSEARKNMTPSSNAHPIRQRGTPGLSTPTRLPAPSWTSGPSSVLRTDTVHQSNTSRFSNRRSADPFKSSSIETPISTVNTPSSSVNRPDRSPVFPATPQLDPNSPVKSLNTPPNQSPLTTPKTISRSSDQMVSAKAYDELRFKLEILEQKRVEERERWKEQEKLRNEAEQFLAIKQKLTLKFNELQAELREHKKSLKEVMAEKESLEFKYNDAYESLEMMTLDKEMAEERSENMSQEIALLKEKIEEMSVDLDVFKREKGYMETNDSEHSAIELIQLQRQNDRLKDALVRIRDVTSEQETELNRKIKSLEKELSSVLDIESQYAKVKEQLEHSESQVEELKQRLDDSVGSEDLVEQLSEKNLALGEKIEEMRQAIEDLEAIKELNDELEETHFETEQQLQTEIDIKDAQLRDYEQRLNATEETVADYENTIHQFRQLVLNLQGSLEQMKQKEESQPETSANLDAHSQTMLSLNMQLQSTAMKAQGKAIDLELRRLEAEQAAEQLKYVQPFLPDSFKDEDESLRCLLLLKRVIFKSDLVNNHIGQNHRLTDNLPATLTDEMIPACLMRKKLDWLSSLACRFVSYANFCSVSEFLKIGPLYHEVIGVERRLNGIIEMLRNESLRESDCLLDLQRSITQFERLIDTHLSNEHTYSTEHLTAFGRAHDFNSEQNLVTLGYMKQYITSTEFQEEFQGFNFDPATLTKEFVRPVTSLLSTMKTSRAVTRKLLRSVDSIPKQSAMLKPEVASEYRRFWDQSNKLTHYTEELWRLVSEYISQKKESKQQAQFQDIQQIISSVAAKIFSTEETPFDQALTTSQEINQNLTELIDLTDDASNQTQMMRKEAPWVERARELKSQIILASDLDRKVKPLNEEILSLIRENKMKNQELQEASVKIELLEKRMGNVRKYTDTIHQLETELVKVKKVEQDYEEAIESLEGELESAEKKYDQLVEKMKQGVSAGKLDTEPSPDQSASSNITEVSESYSLQIESLRSALRFLRTENSHLKARKALDDFQLGHNYKNLLLDRNSSTLRTDKGLKSVALETKSLLKEIQMISASPKIIDLAAPTTGDNDKKWVSLKKKPAYQYQTQQSVIYTLSQRSQQLQHKIRQFTGHRQDIASKAPLPVY</sequence>
<dbReference type="PROSITE" id="PS50245">
    <property type="entry name" value="CAP_GLY_2"/>
    <property type="match status" value="1"/>
</dbReference>
<keyword evidence="4" id="KW-0493">Microtubule</keyword>
<dbReference type="InterPro" id="IPR022157">
    <property type="entry name" value="Dynactin"/>
</dbReference>
<dbReference type="Proteomes" id="UP001479436">
    <property type="component" value="Unassembled WGS sequence"/>
</dbReference>
<keyword evidence="7" id="KW-0206">Cytoskeleton</keyword>
<keyword evidence="12" id="KW-1185">Reference proteome</keyword>
<evidence type="ECO:0000256" key="7">
    <source>
        <dbReference type="ARBA" id="ARBA00023212"/>
    </source>
</evidence>
<accession>A0ABR2X1C0</accession>
<evidence type="ECO:0000256" key="9">
    <source>
        <dbReference type="SAM" id="MobiDB-lite"/>
    </source>
</evidence>
<evidence type="ECO:0000313" key="11">
    <source>
        <dbReference type="EMBL" id="KAK9767570.1"/>
    </source>
</evidence>
<proteinExistence type="inferred from homology"/>
<comment type="subcellular location">
    <subcellularLocation>
        <location evidence="1">Cytoplasm</location>
        <location evidence="1">Cytoskeleton</location>
    </subcellularLocation>
</comment>